<accession>A0ABT7X4N3</accession>
<dbReference type="Proteomes" id="UP001167871">
    <property type="component" value="Unassembled WGS sequence"/>
</dbReference>
<dbReference type="EMBL" id="JAUEII010000010">
    <property type="protein sequence ID" value="MDN0049039.1"/>
    <property type="molecule type" value="Genomic_DNA"/>
</dbReference>
<dbReference type="Gene3D" id="3.30.980.40">
    <property type="match status" value="1"/>
</dbReference>
<dbReference type="Pfam" id="PF17854">
    <property type="entry name" value="FtsK_alpha"/>
    <property type="match status" value="1"/>
</dbReference>
<reference evidence="2" key="1">
    <citation type="submission" date="2023-06" db="EMBL/GenBank/DDBJ databases">
        <authorList>
            <person name="Zeman M."/>
            <person name="Kubasova T."/>
            <person name="Jahodarova E."/>
            <person name="Nykrynova M."/>
            <person name="Rychlik I."/>
        </authorList>
    </citation>
    <scope>NUCLEOTIDE SEQUENCE</scope>
    <source>
        <strain evidence="2">84_SSukc20</strain>
    </source>
</reference>
<evidence type="ECO:0000313" key="2">
    <source>
        <dbReference type="EMBL" id="MDN0049039.1"/>
    </source>
</evidence>
<dbReference type="InterPro" id="IPR041027">
    <property type="entry name" value="FtsK_alpha"/>
</dbReference>
<dbReference type="RefSeq" id="WP_301639370.1">
    <property type="nucleotide sequence ID" value="NZ_JAUEII010000010.1"/>
</dbReference>
<gene>
    <name evidence="2" type="ORF">QVO10_06505</name>
</gene>
<feature type="domain" description="FtsK alpha" evidence="1">
    <location>
        <begin position="9"/>
        <end position="84"/>
    </location>
</feature>
<organism evidence="2 3">
    <name type="scientific">Bacteroides gallinaceum</name>
    <dbReference type="NCBI Taxonomy" id="1462571"/>
    <lineage>
        <taxon>Bacteria</taxon>
        <taxon>Pseudomonadati</taxon>
        <taxon>Bacteroidota</taxon>
        <taxon>Bacteroidia</taxon>
        <taxon>Bacteroidales</taxon>
        <taxon>Bacteroidaceae</taxon>
        <taxon>Bacteroides</taxon>
    </lineage>
</organism>
<proteinExistence type="predicted"/>
<comment type="caution">
    <text evidence="2">The sequence shown here is derived from an EMBL/GenBank/DDBJ whole genome shotgun (WGS) entry which is preliminary data.</text>
</comment>
<reference evidence="2" key="2">
    <citation type="submission" date="2024-05" db="EMBL/GenBank/DDBJ databases">
        <title>Identification and characterization of horizontal gene transfer across gut microbiota members of farm animals based on homology search.</title>
        <authorList>
            <person name="Schwarzerova J."/>
            <person name="Nykrynova M."/>
            <person name="Jureckova K."/>
            <person name="Cejkova D."/>
            <person name="Rychlik I."/>
        </authorList>
    </citation>
    <scope>NUCLEOTIDE SEQUENCE</scope>
    <source>
        <strain evidence="2">84_SSukc20</strain>
    </source>
</reference>
<keyword evidence="3" id="KW-1185">Reference proteome</keyword>
<sequence>MNESNYYHPTVDLLNSAVIPSIIDFEKLEEQQKHIIDVLRTFCIPINEIKYTLGPSVVRYAIKPKSGQLYAKVRKNEHDIALCISPMGGVG</sequence>
<name>A0ABT7X4N3_9BACE</name>
<evidence type="ECO:0000313" key="3">
    <source>
        <dbReference type="Proteomes" id="UP001167871"/>
    </source>
</evidence>
<protein>
    <submittedName>
        <fullName evidence="2">DNA translocase FtsK</fullName>
    </submittedName>
</protein>
<evidence type="ECO:0000259" key="1">
    <source>
        <dbReference type="Pfam" id="PF17854"/>
    </source>
</evidence>